<protein>
    <submittedName>
        <fullName evidence="2">Uncharacterized protein</fullName>
    </submittedName>
</protein>
<keyword evidence="1" id="KW-0472">Membrane</keyword>
<keyword evidence="1" id="KW-0812">Transmembrane</keyword>
<proteinExistence type="predicted"/>
<reference evidence="2 3" key="1">
    <citation type="submission" date="2020-04" db="EMBL/GenBank/DDBJ databases">
        <title>Novel Paenibacillus strain UniB2 isolated from commercial digestive syrup.</title>
        <authorList>
            <person name="Thorat V."/>
            <person name="Kirdat K."/>
            <person name="Tiwarekar B."/>
            <person name="Yadav A."/>
        </authorList>
    </citation>
    <scope>NUCLEOTIDE SEQUENCE [LARGE SCALE GENOMIC DNA]</scope>
    <source>
        <strain evidence="2 3">UniB2</strain>
    </source>
</reference>
<dbReference type="Proteomes" id="UP000502136">
    <property type="component" value="Chromosome"/>
</dbReference>
<dbReference type="KEGG" id="palr:HGI30_02180"/>
<dbReference type="AlphaFoldDB" id="A0A6H2GSZ5"/>
<evidence type="ECO:0000256" key="1">
    <source>
        <dbReference type="SAM" id="Phobius"/>
    </source>
</evidence>
<dbReference type="EMBL" id="CP051428">
    <property type="protein sequence ID" value="QJC50515.1"/>
    <property type="molecule type" value="Genomic_DNA"/>
</dbReference>
<sequence>MKPLLLLFVFLILLAAAAMTAYGQVYDGMILFAVGLLGPPAFAVLALPLTLAADRWLRPRWLQLPLFGFLGGAAGRGLPVSEPGSPWTEEPLLVFELWPFALAGLLYAGANLLLTRLGRRKQT</sequence>
<accession>A0A6H2GSZ5</accession>
<organism evidence="2 3">
    <name type="scientific">Paenibacillus albicereus</name>
    <dbReference type="NCBI Taxonomy" id="2726185"/>
    <lineage>
        <taxon>Bacteria</taxon>
        <taxon>Bacillati</taxon>
        <taxon>Bacillota</taxon>
        <taxon>Bacilli</taxon>
        <taxon>Bacillales</taxon>
        <taxon>Paenibacillaceae</taxon>
        <taxon>Paenibacillus</taxon>
    </lineage>
</organism>
<keyword evidence="1" id="KW-1133">Transmembrane helix</keyword>
<dbReference type="RefSeq" id="WP_168906192.1">
    <property type="nucleotide sequence ID" value="NZ_CP051428.1"/>
</dbReference>
<feature type="transmembrane region" description="Helical" evidence="1">
    <location>
        <begin position="92"/>
        <end position="114"/>
    </location>
</feature>
<name>A0A6H2GSZ5_9BACL</name>
<feature type="transmembrane region" description="Helical" evidence="1">
    <location>
        <begin position="30"/>
        <end position="49"/>
    </location>
</feature>
<keyword evidence="3" id="KW-1185">Reference proteome</keyword>
<evidence type="ECO:0000313" key="2">
    <source>
        <dbReference type="EMBL" id="QJC50515.1"/>
    </source>
</evidence>
<evidence type="ECO:0000313" key="3">
    <source>
        <dbReference type="Proteomes" id="UP000502136"/>
    </source>
</evidence>
<gene>
    <name evidence="2" type="ORF">HGI30_02180</name>
</gene>